<reference evidence="1" key="1">
    <citation type="submission" date="2023-06" db="EMBL/GenBank/DDBJ databases">
        <title>Draft Genome Sequences of Representative Paenibacillus Polymyxa, Bacillus cereus, Fictibacillus sp., and Brevibacillus agri Strains Isolated from Amazonian Dark Earth.</title>
        <authorList>
            <person name="Pellegrinetti T.A."/>
            <person name="Cunha I.C.M."/>
            <person name="Chaves M.G."/>
            <person name="Freitas A.S."/>
            <person name="Silva A.V.R."/>
            <person name="Tsai S.M."/>
            <person name="Mendes L.W."/>
        </authorList>
    </citation>
    <scope>NUCLEOTIDE SEQUENCE</scope>
    <source>
        <strain evidence="1">CENA-BCM004</strain>
    </source>
</reference>
<organism evidence="1 2">
    <name type="scientific">Fictibacillus terranigra</name>
    <dbReference type="NCBI Taxonomy" id="3058424"/>
    <lineage>
        <taxon>Bacteria</taxon>
        <taxon>Bacillati</taxon>
        <taxon>Bacillota</taxon>
        <taxon>Bacilli</taxon>
        <taxon>Bacillales</taxon>
        <taxon>Fictibacillaceae</taxon>
        <taxon>Fictibacillus</taxon>
    </lineage>
</organism>
<dbReference type="EMBL" id="JAUHLN010000003">
    <property type="protein sequence ID" value="MDN4074400.1"/>
    <property type="molecule type" value="Genomic_DNA"/>
</dbReference>
<keyword evidence="2" id="KW-1185">Reference proteome</keyword>
<gene>
    <name evidence="1" type="ORF">QYF49_15555</name>
</gene>
<sequence>MFVDNVGRPDLLEKAADEIGSSVKMARLMYQSLQQFKKLPDDLQVCCPML</sequence>
<evidence type="ECO:0000313" key="1">
    <source>
        <dbReference type="EMBL" id="MDN4074400.1"/>
    </source>
</evidence>
<dbReference type="InterPro" id="IPR036866">
    <property type="entry name" value="RibonucZ/Hydroxyglut_hydro"/>
</dbReference>
<comment type="caution">
    <text evidence="1">The sequence shown here is derived from an EMBL/GenBank/DDBJ whole genome shotgun (WGS) entry which is preliminary data.</text>
</comment>
<dbReference type="RefSeq" id="WP_290400532.1">
    <property type="nucleotide sequence ID" value="NZ_JAUHLN010000003.1"/>
</dbReference>
<dbReference type="Gene3D" id="3.60.15.10">
    <property type="entry name" value="Ribonuclease Z/Hydroxyacylglutathione hydrolase-like"/>
    <property type="match status" value="1"/>
</dbReference>
<proteinExistence type="predicted"/>
<dbReference type="Proteomes" id="UP001168694">
    <property type="component" value="Unassembled WGS sequence"/>
</dbReference>
<name>A0ABT8E918_9BACL</name>
<protein>
    <submittedName>
        <fullName evidence="1">Uncharacterized protein</fullName>
    </submittedName>
</protein>
<accession>A0ABT8E918</accession>
<evidence type="ECO:0000313" key="2">
    <source>
        <dbReference type="Proteomes" id="UP001168694"/>
    </source>
</evidence>